<evidence type="ECO:0000313" key="1">
    <source>
        <dbReference type="EMBL" id="TWW61685.1"/>
    </source>
</evidence>
<accession>A0A5C6N3I1</accession>
<name>A0A5C6N3I1_9TELE</name>
<protein>
    <submittedName>
        <fullName evidence="1">Uncharacterized protein</fullName>
    </submittedName>
</protein>
<dbReference type="Proteomes" id="UP000324091">
    <property type="component" value="Chromosome 4"/>
</dbReference>
<sequence length="102" mass="11383">MAEQAAAEPFLIMFLCNHCCEYVFPAPLSRQGSPPRRCSPLEMAYMAPSGTSYIGSATCRPHQVPRFCVTGDRKSTSTLLSSQLDCSEGPWWVLLDKVKRRI</sequence>
<evidence type="ECO:0000313" key="2">
    <source>
        <dbReference type="Proteomes" id="UP000324091"/>
    </source>
</evidence>
<dbReference type="AlphaFoldDB" id="A0A5C6N3I1"/>
<reference evidence="1 2" key="1">
    <citation type="submission" date="2019-04" db="EMBL/GenBank/DDBJ databases">
        <title>Chromosome genome assembly for Takifugu flavidus.</title>
        <authorList>
            <person name="Xiao S."/>
        </authorList>
    </citation>
    <scope>NUCLEOTIDE SEQUENCE [LARGE SCALE GENOMIC DNA]</scope>
    <source>
        <strain evidence="1">HTHZ2018</strain>
        <tissue evidence="1">Muscle</tissue>
    </source>
</reference>
<dbReference type="EMBL" id="RHFK02000017">
    <property type="protein sequence ID" value="TWW61685.1"/>
    <property type="molecule type" value="Genomic_DNA"/>
</dbReference>
<proteinExistence type="predicted"/>
<organism evidence="1 2">
    <name type="scientific">Takifugu flavidus</name>
    <name type="common">sansaifugu</name>
    <dbReference type="NCBI Taxonomy" id="433684"/>
    <lineage>
        <taxon>Eukaryota</taxon>
        <taxon>Metazoa</taxon>
        <taxon>Chordata</taxon>
        <taxon>Craniata</taxon>
        <taxon>Vertebrata</taxon>
        <taxon>Euteleostomi</taxon>
        <taxon>Actinopterygii</taxon>
        <taxon>Neopterygii</taxon>
        <taxon>Teleostei</taxon>
        <taxon>Neoteleostei</taxon>
        <taxon>Acanthomorphata</taxon>
        <taxon>Eupercaria</taxon>
        <taxon>Tetraodontiformes</taxon>
        <taxon>Tetradontoidea</taxon>
        <taxon>Tetraodontidae</taxon>
        <taxon>Takifugu</taxon>
    </lineage>
</organism>
<gene>
    <name evidence="1" type="ORF">D4764_04G0003320</name>
</gene>
<comment type="caution">
    <text evidence="1">The sequence shown here is derived from an EMBL/GenBank/DDBJ whole genome shotgun (WGS) entry which is preliminary data.</text>
</comment>
<keyword evidence="2" id="KW-1185">Reference proteome</keyword>